<evidence type="ECO:0000313" key="1">
    <source>
        <dbReference type="EnsemblMetazoa" id="GPAI031505-PA"/>
    </source>
</evidence>
<reference evidence="2" key="1">
    <citation type="submission" date="2014-03" db="EMBL/GenBank/DDBJ databases">
        <authorList>
            <person name="Aksoy S."/>
            <person name="Warren W."/>
            <person name="Wilson R.K."/>
        </authorList>
    </citation>
    <scope>NUCLEOTIDE SEQUENCE [LARGE SCALE GENOMIC DNA]</scope>
    <source>
        <strain evidence="2">IAEA</strain>
    </source>
</reference>
<name>A0A1B0A1F3_GLOPL</name>
<dbReference type="AlphaFoldDB" id="A0A1B0A1F3"/>
<reference evidence="1" key="2">
    <citation type="submission" date="2020-05" db="UniProtKB">
        <authorList>
            <consortium name="EnsemblMetazoa"/>
        </authorList>
    </citation>
    <scope>IDENTIFICATION</scope>
    <source>
        <strain evidence="1">IAEA</strain>
    </source>
</reference>
<dbReference type="EnsemblMetazoa" id="GPAI031505-RA">
    <property type="protein sequence ID" value="GPAI031505-PA"/>
    <property type="gene ID" value="GPAI031505"/>
</dbReference>
<protein>
    <submittedName>
        <fullName evidence="1">Uncharacterized protein</fullName>
    </submittedName>
</protein>
<dbReference type="Proteomes" id="UP000092445">
    <property type="component" value="Unassembled WGS sequence"/>
</dbReference>
<dbReference type="VEuPathDB" id="VectorBase:GPAI031505"/>
<sequence length="122" mass="14216">MHMRKVKKATYDLMGILDTLPYLRIRYVYNALANEGRLFLDNVFPTGYKVRDMPLSFKANKHITLTNAYVNLSQARLRIITSLRVRITSEPFVKILQLLSLNFSFYRLRQGLYVSALGLMPK</sequence>
<keyword evidence="2" id="KW-1185">Reference proteome</keyword>
<organism evidence="1 2">
    <name type="scientific">Glossina pallidipes</name>
    <name type="common">Tsetse fly</name>
    <dbReference type="NCBI Taxonomy" id="7398"/>
    <lineage>
        <taxon>Eukaryota</taxon>
        <taxon>Metazoa</taxon>
        <taxon>Ecdysozoa</taxon>
        <taxon>Arthropoda</taxon>
        <taxon>Hexapoda</taxon>
        <taxon>Insecta</taxon>
        <taxon>Pterygota</taxon>
        <taxon>Neoptera</taxon>
        <taxon>Endopterygota</taxon>
        <taxon>Diptera</taxon>
        <taxon>Brachycera</taxon>
        <taxon>Muscomorpha</taxon>
        <taxon>Hippoboscoidea</taxon>
        <taxon>Glossinidae</taxon>
        <taxon>Glossina</taxon>
    </lineage>
</organism>
<accession>A0A1B0A1F3</accession>
<evidence type="ECO:0000313" key="2">
    <source>
        <dbReference type="Proteomes" id="UP000092445"/>
    </source>
</evidence>
<proteinExistence type="predicted"/>